<evidence type="ECO:0000256" key="1">
    <source>
        <dbReference type="SAM" id="MobiDB-lite"/>
    </source>
</evidence>
<keyword evidence="2" id="KW-1133">Transmembrane helix</keyword>
<evidence type="ECO:0000259" key="3">
    <source>
        <dbReference type="Pfam" id="PF14517"/>
    </source>
</evidence>
<dbReference type="InterPro" id="IPR036813">
    <property type="entry name" value="Tachylectin2_sf"/>
</dbReference>
<reference evidence="4" key="1">
    <citation type="submission" date="2021-01" db="EMBL/GenBank/DDBJ databases">
        <title>Whole genome shotgun sequence of Acrocarpospora phusangensis NBRC 108782.</title>
        <authorList>
            <person name="Komaki H."/>
            <person name="Tamura T."/>
        </authorList>
    </citation>
    <scope>NUCLEOTIDE SEQUENCE</scope>
    <source>
        <strain evidence="4">NBRC 108782</strain>
    </source>
</reference>
<evidence type="ECO:0000313" key="4">
    <source>
        <dbReference type="EMBL" id="GIH27582.1"/>
    </source>
</evidence>
<feature type="compositionally biased region" description="Basic residues" evidence="1">
    <location>
        <begin position="1"/>
        <end position="11"/>
    </location>
</feature>
<accession>A0A919QJZ5</accession>
<keyword evidence="2" id="KW-0472">Membrane</keyword>
<dbReference type="AlphaFoldDB" id="A0A919QJZ5"/>
<dbReference type="InterPro" id="IPR023294">
    <property type="entry name" value="Tachylectin2"/>
</dbReference>
<protein>
    <recommendedName>
        <fullName evidence="3">Tachylectin 2 domain-containing protein</fullName>
    </recommendedName>
</protein>
<gene>
    <name evidence="4" type="ORF">Aph01nite_58920</name>
</gene>
<organism evidence="4 5">
    <name type="scientific">Acrocarpospora phusangensis</name>
    <dbReference type="NCBI Taxonomy" id="1070424"/>
    <lineage>
        <taxon>Bacteria</taxon>
        <taxon>Bacillati</taxon>
        <taxon>Actinomycetota</taxon>
        <taxon>Actinomycetes</taxon>
        <taxon>Streptosporangiales</taxon>
        <taxon>Streptosporangiaceae</taxon>
        <taxon>Acrocarpospora</taxon>
    </lineage>
</organism>
<dbReference type="Pfam" id="PF14517">
    <property type="entry name" value="Tachylectin"/>
    <property type="match status" value="2"/>
</dbReference>
<comment type="caution">
    <text evidence="4">The sequence shown here is derived from an EMBL/GenBank/DDBJ whole genome shotgun (WGS) entry which is preliminary data.</text>
</comment>
<feature type="domain" description="Tachylectin 2" evidence="3">
    <location>
        <begin position="167"/>
        <end position="283"/>
    </location>
</feature>
<dbReference type="Gene3D" id="2.20.25.650">
    <property type="entry name" value="Tachylectin-2-like"/>
    <property type="match status" value="1"/>
</dbReference>
<sequence>MPVQKRRKRRSPPAANPAPASGRRRVIFWACGSVLAPLLVGIPAFLQSASGTDQARPPGLFQDQRKILYTGRGTIFAVDRDGVLRRFQHTGYENGEKRWSTPPGVKVGEGWQRYVWLVSGNPGTLYAVDAEGRMFLFDDLSQEMDPDDGKFVKAGLPEFKSFTGAYDVFYGLREDGGICWFRHLGGAEWTSPDCTLVKTGMRGYDRLVATGHGVVFAVTAAGDLRWFRHLNSTLGGSSWEGDHLAPNATGWSGFLDVTSLNGVVYALDQDYALRWYRYDIPQVYKRGGSGWRGGGPQFPATGMTR</sequence>
<keyword evidence="2" id="KW-0812">Transmembrane</keyword>
<name>A0A919QJZ5_9ACTN</name>
<feature type="transmembrane region" description="Helical" evidence="2">
    <location>
        <begin position="26"/>
        <end position="46"/>
    </location>
</feature>
<evidence type="ECO:0000313" key="5">
    <source>
        <dbReference type="Proteomes" id="UP000640052"/>
    </source>
</evidence>
<keyword evidence="5" id="KW-1185">Reference proteome</keyword>
<dbReference type="Gene3D" id="2.115.10.10">
    <property type="entry name" value="Tachylectin 2"/>
    <property type="match status" value="1"/>
</dbReference>
<proteinExistence type="predicted"/>
<dbReference type="EMBL" id="BOOA01000058">
    <property type="protein sequence ID" value="GIH27582.1"/>
    <property type="molecule type" value="Genomic_DNA"/>
</dbReference>
<dbReference type="Proteomes" id="UP000640052">
    <property type="component" value="Unassembled WGS sequence"/>
</dbReference>
<feature type="region of interest" description="Disordered" evidence="1">
    <location>
        <begin position="1"/>
        <end position="20"/>
    </location>
</feature>
<dbReference type="SUPFAM" id="SSF50934">
    <property type="entry name" value="Tachylectin-2"/>
    <property type="match status" value="1"/>
</dbReference>
<dbReference type="RefSeq" id="WP_204044231.1">
    <property type="nucleotide sequence ID" value="NZ_BOOA01000058.1"/>
</dbReference>
<feature type="domain" description="Tachylectin 2" evidence="3">
    <location>
        <begin position="62"/>
        <end position="137"/>
    </location>
</feature>
<evidence type="ECO:0000256" key="2">
    <source>
        <dbReference type="SAM" id="Phobius"/>
    </source>
</evidence>